<dbReference type="InterPro" id="IPR036361">
    <property type="entry name" value="SAP_dom_sf"/>
</dbReference>
<dbReference type="Pfam" id="PF19256">
    <property type="entry name" value="LAIKA"/>
    <property type="match status" value="1"/>
</dbReference>
<feature type="region of interest" description="Disordered" evidence="8">
    <location>
        <begin position="762"/>
        <end position="865"/>
    </location>
</feature>
<feature type="compositionally biased region" description="Basic and acidic residues" evidence="8">
    <location>
        <begin position="929"/>
        <end position="945"/>
    </location>
</feature>
<dbReference type="KEGG" id="tpal:117647621"/>
<dbReference type="InterPro" id="IPR025223">
    <property type="entry name" value="S1-like_RNA-bd_dom"/>
</dbReference>
<dbReference type="InterPro" id="IPR025954">
    <property type="entry name" value="DBC1/CARP1_inactive_NUDIX"/>
</dbReference>
<dbReference type="InterPro" id="IPR045353">
    <property type="entry name" value="LAIKA"/>
</dbReference>
<dbReference type="SMART" id="SM01122">
    <property type="entry name" value="DBC1"/>
    <property type="match status" value="1"/>
</dbReference>
<evidence type="ECO:0000256" key="7">
    <source>
        <dbReference type="SAM" id="Coils"/>
    </source>
</evidence>
<evidence type="ECO:0000256" key="4">
    <source>
        <dbReference type="ARBA" id="ARBA00023054"/>
    </source>
</evidence>
<dbReference type="InParanoid" id="A0A6P8Z642"/>
<keyword evidence="5" id="KW-0010">Activator</keyword>
<sequence>MSQYGSASKNPPWARSTDVSNVSVQQQIQSQMINQLGQQVMYQQQSPVFQPPISLQQVPNNNMMPLNQSSVGLPGLNTAQLYGQSNTVSYPVPRALNSSAFGTPPVTQQMPPSQQPPTTQPPKQRVFTGTVTKVHDNFGFVDEDVFFQMSCCVKGSNPNIGDRVLVEASFNPNMPFKWNATRLQVLPMQGQGQSAQGPPARKGFSDAPSYNAVPAPVERNNDVGHGNFARSRSPRRDRARRDTDTRDVDDDRKRRRDSNDRSKDRDRERERDRDRERERERERDKDKEKGSTRSPSVRKRSKSPRKRRVRPAPRYMVHVPKIALDVPDADVLELRRRYSNMYVPSDFFLSNFRWVDAFPPNTPFTMDRPCSFHVMHRDTDQVIENTAQLDPPDADYLFSAKVMLMSMPQMGEFLKKCCQMSEDIDPESDGEGRDFVHPTRLVNFLVGLRGKNETMAIGGPWSPSLDGPNPEKDPKVLIRTAIRNCQALTGIDLSTCTQWYRFLEIYYRRSETTHKGKLLPARVETVVLFLPDVWSCVPTRLEWDGLHLNYKRQLDRKLKALLQIDCDEDAATVDEKDGDETTVMRREPTPWNRLDAKSLKVSELREELEARSMSPKGLKNQLLARLQKALKSEQDIEEKGGHEEVVPEVPKEVEKVGEKVEEDENKKKEDEEKRKLAEKEKVVLEKRYEMPDNPHVIVHPNRIAKSGKFDCVTMSLSLLLDYRQDDTKEHSFEVSLFAELFNEMLMRDFGFRIYRSLYEAAEKVREEEKEKERKKKEEKEKKEKEEKEKSVKDSKEPSEEKEESEKDTDLEKMEDDTSEQDASQDGDKRSRDEKEKDEKEDKDKKDKDRESKDRESKDRDKKKKEKMMTINPQLLLAFVYFDQSHCGYILDKDVEELMYALGLNLSRAQVRRLVQAVLSKDSRDSRENREALFYRRLTDKPKPEENGTSENPADDEIIDTNTNLDANLEISLVGNRSLLPVFINDDSGSPPSKRARLDKSEESSNAPEGLVMFRGGLLDVEKLTEQLKRSEKARADTENMLISLREELGSTKKSADLSSNNVKELTIKVEQLKNQLASTTESLNSVQVKSEVYVKTLKDMYVNIEKVLPPVSQKNEVPVSIKEEVTE</sequence>
<keyword evidence="6" id="KW-0131">Cell cycle</keyword>
<feature type="compositionally biased region" description="Basic and acidic residues" evidence="8">
    <location>
        <begin position="825"/>
        <end position="859"/>
    </location>
</feature>
<dbReference type="GO" id="GO:0005737">
    <property type="term" value="C:cytoplasm"/>
    <property type="evidence" value="ECO:0007669"/>
    <property type="project" value="UniProtKB-SubCell"/>
</dbReference>
<feature type="compositionally biased region" description="Basic and acidic residues" evidence="8">
    <location>
        <begin position="234"/>
        <end position="291"/>
    </location>
</feature>
<feature type="compositionally biased region" description="Low complexity" evidence="8">
    <location>
        <begin position="103"/>
        <end position="112"/>
    </location>
</feature>
<dbReference type="InterPro" id="IPR003034">
    <property type="entry name" value="SAP_dom"/>
</dbReference>
<dbReference type="Pfam" id="PF02037">
    <property type="entry name" value="SAP"/>
    <property type="match status" value="1"/>
</dbReference>
<keyword evidence="2" id="KW-0963">Cytoplasm</keyword>
<feature type="region of interest" description="Disordered" evidence="8">
    <location>
        <begin position="633"/>
        <end position="675"/>
    </location>
</feature>
<evidence type="ECO:0000259" key="9">
    <source>
        <dbReference type="PROSITE" id="PS50800"/>
    </source>
</evidence>
<dbReference type="SUPFAM" id="SSF68906">
    <property type="entry name" value="SAP domain"/>
    <property type="match status" value="1"/>
</dbReference>
<comment type="subcellular location">
    <subcellularLocation>
        <location evidence="1">Cytoplasm</location>
    </subcellularLocation>
</comment>
<evidence type="ECO:0000256" key="8">
    <source>
        <dbReference type="SAM" id="MobiDB-lite"/>
    </source>
</evidence>
<organism evidence="11">
    <name type="scientific">Thrips palmi</name>
    <name type="common">Melon thrips</name>
    <dbReference type="NCBI Taxonomy" id="161013"/>
    <lineage>
        <taxon>Eukaryota</taxon>
        <taxon>Metazoa</taxon>
        <taxon>Ecdysozoa</taxon>
        <taxon>Arthropoda</taxon>
        <taxon>Hexapoda</taxon>
        <taxon>Insecta</taxon>
        <taxon>Pterygota</taxon>
        <taxon>Neoptera</taxon>
        <taxon>Paraneoptera</taxon>
        <taxon>Thysanoptera</taxon>
        <taxon>Terebrantia</taxon>
        <taxon>Thripoidea</taxon>
        <taxon>Thripidae</taxon>
        <taxon>Thrips</taxon>
    </lineage>
</organism>
<feature type="region of interest" description="Disordered" evidence="8">
    <location>
        <begin position="929"/>
        <end position="958"/>
    </location>
</feature>
<accession>A0A6P8Z642</accession>
<evidence type="ECO:0000256" key="3">
    <source>
        <dbReference type="ARBA" id="ARBA00022553"/>
    </source>
</evidence>
<keyword evidence="3" id="KW-0597">Phosphoprotein</keyword>
<dbReference type="GeneID" id="117647621"/>
<feature type="compositionally biased region" description="Basic residues" evidence="8">
    <location>
        <begin position="296"/>
        <end position="311"/>
    </location>
</feature>
<evidence type="ECO:0000256" key="1">
    <source>
        <dbReference type="ARBA" id="ARBA00004496"/>
    </source>
</evidence>
<keyword evidence="4 7" id="KW-0175">Coiled coil</keyword>
<dbReference type="InterPro" id="IPR025224">
    <property type="entry name" value="CCAR1/CCAR2"/>
</dbReference>
<dbReference type="OrthoDB" id="21006at2759"/>
<dbReference type="PROSITE" id="PS50800">
    <property type="entry name" value="SAP"/>
    <property type="match status" value="1"/>
</dbReference>
<feature type="coiled-coil region" evidence="7">
    <location>
        <begin position="1020"/>
        <end position="1089"/>
    </location>
</feature>
<dbReference type="InterPro" id="IPR011992">
    <property type="entry name" value="EF-hand-dom_pair"/>
</dbReference>
<dbReference type="Gene3D" id="1.10.720.30">
    <property type="entry name" value="SAP domain"/>
    <property type="match status" value="1"/>
</dbReference>
<dbReference type="Proteomes" id="UP000515158">
    <property type="component" value="Unplaced"/>
</dbReference>
<evidence type="ECO:0000256" key="2">
    <source>
        <dbReference type="ARBA" id="ARBA00022490"/>
    </source>
</evidence>
<dbReference type="GO" id="GO:0006355">
    <property type="term" value="P:regulation of DNA-templated transcription"/>
    <property type="evidence" value="ECO:0007669"/>
    <property type="project" value="InterPro"/>
</dbReference>
<feature type="region of interest" description="Disordered" evidence="8">
    <location>
        <begin position="188"/>
        <end position="314"/>
    </location>
</feature>
<dbReference type="Pfam" id="PF14443">
    <property type="entry name" value="DBC1"/>
    <property type="match status" value="1"/>
</dbReference>
<proteinExistence type="predicted"/>
<reference evidence="11" key="1">
    <citation type="submission" date="2025-08" db="UniProtKB">
        <authorList>
            <consortium name="RefSeq"/>
        </authorList>
    </citation>
    <scope>IDENTIFICATION</scope>
    <source>
        <tissue evidence="11">Total insect</tissue>
    </source>
</reference>
<feature type="domain" description="SAP" evidence="9">
    <location>
        <begin position="596"/>
        <end position="630"/>
    </location>
</feature>
<evidence type="ECO:0000313" key="11">
    <source>
        <dbReference type="RefSeq" id="XP_034245366.1"/>
    </source>
</evidence>
<dbReference type="RefSeq" id="XP_034245366.1">
    <property type="nucleotide sequence ID" value="XM_034389475.1"/>
</dbReference>
<dbReference type="SUPFAM" id="SSF47473">
    <property type="entry name" value="EF-hand"/>
    <property type="match status" value="1"/>
</dbReference>
<feature type="region of interest" description="Disordered" evidence="8">
    <location>
        <begin position="1"/>
        <end position="21"/>
    </location>
</feature>
<evidence type="ECO:0000256" key="5">
    <source>
        <dbReference type="ARBA" id="ARBA00023159"/>
    </source>
</evidence>
<dbReference type="SMART" id="SM00513">
    <property type="entry name" value="SAP"/>
    <property type="match status" value="1"/>
</dbReference>
<feature type="region of interest" description="Disordered" evidence="8">
    <location>
        <begin position="99"/>
        <end position="124"/>
    </location>
</feature>
<protein>
    <submittedName>
        <fullName evidence="11">Cell division cycle and apoptosis regulator protein 1-like</fullName>
    </submittedName>
</protein>
<dbReference type="AlphaFoldDB" id="A0A6P8Z642"/>
<evidence type="ECO:0000313" key="10">
    <source>
        <dbReference type="Proteomes" id="UP000515158"/>
    </source>
</evidence>
<keyword evidence="10" id="KW-1185">Reference proteome</keyword>
<feature type="compositionally biased region" description="Basic and acidic residues" evidence="8">
    <location>
        <begin position="762"/>
        <end position="811"/>
    </location>
</feature>
<feature type="compositionally biased region" description="Acidic residues" evidence="8">
    <location>
        <begin position="812"/>
        <end position="824"/>
    </location>
</feature>
<dbReference type="GO" id="GO:0005634">
    <property type="term" value="C:nucleus"/>
    <property type="evidence" value="ECO:0007669"/>
    <property type="project" value="TreeGrafter"/>
</dbReference>
<dbReference type="PANTHER" id="PTHR14304">
    <property type="entry name" value="CELL DIVISION CYCLE AND APOPTOSIS REGULATOR PROTEIN"/>
    <property type="match status" value="1"/>
</dbReference>
<dbReference type="PANTHER" id="PTHR14304:SF11">
    <property type="entry name" value="SAP DOMAIN-CONTAINING PROTEIN"/>
    <property type="match status" value="1"/>
</dbReference>
<gene>
    <name evidence="11" type="primary">LOC117647621</name>
</gene>
<name>A0A6P8Z642_THRPL</name>
<dbReference type="Pfam" id="PF14444">
    <property type="entry name" value="S1-like"/>
    <property type="match status" value="1"/>
</dbReference>
<feature type="compositionally biased region" description="Low complexity" evidence="8">
    <location>
        <begin position="189"/>
        <end position="200"/>
    </location>
</feature>
<feature type="region of interest" description="Disordered" evidence="8">
    <location>
        <begin position="983"/>
        <end position="1006"/>
    </location>
</feature>
<evidence type="ECO:0000256" key="6">
    <source>
        <dbReference type="ARBA" id="ARBA00023306"/>
    </source>
</evidence>